<dbReference type="Proteomes" id="UP000198605">
    <property type="component" value="Unassembled WGS sequence"/>
</dbReference>
<reference evidence="2" key="1">
    <citation type="submission" date="2016-06" db="EMBL/GenBank/DDBJ databases">
        <authorList>
            <person name="Varghese N."/>
            <person name="Submissions Spin"/>
        </authorList>
    </citation>
    <scope>NUCLEOTIDE SEQUENCE [LARGE SCALE GENOMIC DNA]</scope>
    <source>
        <strain evidence="2">DSM 44151</strain>
    </source>
</reference>
<evidence type="ECO:0000313" key="1">
    <source>
        <dbReference type="EMBL" id="SCL53075.1"/>
    </source>
</evidence>
<dbReference type="STRING" id="47854.GA0070603_1526"/>
<dbReference type="SUPFAM" id="SSF69118">
    <property type="entry name" value="AhpD-like"/>
    <property type="match status" value="1"/>
</dbReference>
<dbReference type="GO" id="GO:0004601">
    <property type="term" value="F:peroxidase activity"/>
    <property type="evidence" value="ECO:0007669"/>
    <property type="project" value="UniProtKB-KW"/>
</dbReference>
<gene>
    <name evidence="1" type="ORF">GA0070603_1526</name>
</gene>
<keyword evidence="1" id="KW-0560">Oxidoreductase</keyword>
<protein>
    <submittedName>
        <fullName evidence="1">Uncharacterized peroxidase-related enzyme</fullName>
    </submittedName>
</protein>
<dbReference type="PANTHER" id="PTHR35446">
    <property type="entry name" value="SI:CH211-175M2.5"/>
    <property type="match status" value="1"/>
</dbReference>
<keyword evidence="1" id="KW-0575">Peroxidase</keyword>
<organism evidence="1 2">
    <name type="scientific">Micromonospora chersina</name>
    <dbReference type="NCBI Taxonomy" id="47854"/>
    <lineage>
        <taxon>Bacteria</taxon>
        <taxon>Bacillati</taxon>
        <taxon>Actinomycetota</taxon>
        <taxon>Actinomycetes</taxon>
        <taxon>Micromonosporales</taxon>
        <taxon>Micromonosporaceae</taxon>
        <taxon>Micromonospora</taxon>
    </lineage>
</organism>
<keyword evidence="2" id="KW-1185">Reference proteome</keyword>
<proteinExistence type="predicted"/>
<dbReference type="InterPro" id="IPR029032">
    <property type="entry name" value="AhpD-like"/>
</dbReference>
<evidence type="ECO:0000313" key="2">
    <source>
        <dbReference type="Proteomes" id="UP000198605"/>
    </source>
</evidence>
<accession>A0A1C6UG40</accession>
<dbReference type="PANTHER" id="PTHR35446:SF2">
    <property type="entry name" value="CARBOXYMUCONOLACTONE DECARBOXYLASE-LIKE DOMAIN-CONTAINING PROTEIN"/>
    <property type="match status" value="1"/>
</dbReference>
<dbReference type="EMBL" id="FMIB01000002">
    <property type="protein sequence ID" value="SCL53075.1"/>
    <property type="molecule type" value="Genomic_DNA"/>
</dbReference>
<dbReference type="Gene3D" id="1.20.1290.10">
    <property type="entry name" value="AhpD-like"/>
    <property type="match status" value="1"/>
</dbReference>
<name>A0A1C6UG40_9ACTN</name>
<sequence length="230" mass="24397">MTTGLSLIRLRAPARHRTLTPMNPPAAFLADPPQSPSVTAAYEGDLTSDGYVNNLTRVWCWRPDVLASFQALRADLLAGSGLSPREVAVLVAATAAARGDAYCALAWGARLADLSDEATAAHVLRGADGDLSERENALAAWSRQVVRDPNAATEAHVERLRAAGLGDQEIFEATTLIAFRLAFSTVNDALGARPDPQLAEKAPRLVREAVTFGRQVQSHPAPAPRDSGVG</sequence>
<dbReference type="AlphaFoldDB" id="A0A1C6UG40"/>